<dbReference type="Pfam" id="PF09374">
    <property type="entry name" value="PG_binding_3"/>
    <property type="match status" value="1"/>
</dbReference>
<dbReference type="InterPro" id="IPR023346">
    <property type="entry name" value="Lysozyme-like_dom_sf"/>
</dbReference>
<dbReference type="InterPro" id="IPR018537">
    <property type="entry name" value="Peptidoglycan-bd_3"/>
</dbReference>
<evidence type="ECO:0000313" key="4">
    <source>
        <dbReference type="Proteomes" id="UP001157961"/>
    </source>
</evidence>
<evidence type="ECO:0000259" key="1">
    <source>
        <dbReference type="Pfam" id="PF05838"/>
    </source>
</evidence>
<feature type="domain" description="Peptidoglycan binding" evidence="2">
    <location>
        <begin position="143"/>
        <end position="225"/>
    </location>
</feature>
<dbReference type="CDD" id="cd13926">
    <property type="entry name" value="N-acetylmuramidase_GH108"/>
    <property type="match status" value="1"/>
</dbReference>
<evidence type="ECO:0000313" key="3">
    <source>
        <dbReference type="EMBL" id="SMP10853.1"/>
    </source>
</evidence>
<dbReference type="NCBIfam" id="NF040573">
    <property type="entry name" value="holin_dep_muram"/>
    <property type="match status" value="1"/>
</dbReference>
<dbReference type="Proteomes" id="UP001157961">
    <property type="component" value="Unassembled WGS sequence"/>
</dbReference>
<proteinExistence type="predicted"/>
<keyword evidence="4" id="KW-1185">Reference proteome</keyword>
<sequence length="247" mass="27007">MMNLTPWAAKSAGFFFGATGIVRWGGGGLTDKSTGCVGSTQEVEMLDVRQIAKEIVAREGGFVNDPDDPGGATNLGVTLATARRLGLDKDRDGDVDVADVKQLTPADAEAVYLWHYFERPKLDRLPEVLQASVFDMYVNAGSNAVKILQRLLGQMGQQVAVDGKIGPQTIAASKVAAGMAPDHLADAYGVARRNYYFRLADLRPKSRKYARSRAGNKGGWIKRAEEFISPRYHLTQVEFEKRVVSWG</sequence>
<reference evidence="3 4" key="1">
    <citation type="submission" date="2017-05" db="EMBL/GenBank/DDBJ databases">
        <authorList>
            <person name="Varghese N."/>
            <person name="Submissions S."/>
        </authorList>
    </citation>
    <scope>NUCLEOTIDE SEQUENCE [LARGE SCALE GENOMIC DNA]</scope>
    <source>
        <strain evidence="3 4">DSM 29734</strain>
    </source>
</reference>
<dbReference type="PROSITE" id="PS00018">
    <property type="entry name" value="EF_HAND_1"/>
    <property type="match status" value="1"/>
</dbReference>
<dbReference type="SUPFAM" id="SSF53955">
    <property type="entry name" value="Lysozyme-like"/>
    <property type="match status" value="1"/>
</dbReference>
<evidence type="ECO:0000259" key="2">
    <source>
        <dbReference type="Pfam" id="PF09374"/>
    </source>
</evidence>
<dbReference type="InterPro" id="IPR018247">
    <property type="entry name" value="EF_Hand_1_Ca_BS"/>
</dbReference>
<gene>
    <name evidence="3" type="ORF">SAMN06265373_102182</name>
</gene>
<dbReference type="Gene3D" id="1.20.141.10">
    <property type="entry name" value="Chitosanase, subunit A, domain 1"/>
    <property type="match status" value="1"/>
</dbReference>
<feature type="domain" description="TtsA-like Glycoside hydrolase family 108" evidence="1">
    <location>
        <begin position="53"/>
        <end position="141"/>
    </location>
</feature>
<organism evidence="3 4">
    <name type="scientific">Shimia sagamensis</name>
    <dbReference type="NCBI Taxonomy" id="1566352"/>
    <lineage>
        <taxon>Bacteria</taxon>
        <taxon>Pseudomonadati</taxon>
        <taxon>Pseudomonadota</taxon>
        <taxon>Alphaproteobacteria</taxon>
        <taxon>Rhodobacterales</taxon>
        <taxon>Roseobacteraceae</taxon>
    </lineage>
</organism>
<dbReference type="Pfam" id="PF05838">
    <property type="entry name" value="Glyco_hydro_108"/>
    <property type="match status" value="1"/>
</dbReference>
<accession>A0ABY1NIM3</accession>
<name>A0ABY1NIM3_9RHOB</name>
<dbReference type="InterPro" id="IPR008565">
    <property type="entry name" value="TtsA-like_GH18_dom"/>
</dbReference>
<protein>
    <submittedName>
        <fullName evidence="3">Predicted Peptidoglycan domain-containing protein</fullName>
    </submittedName>
</protein>
<dbReference type="EMBL" id="FXTY01000002">
    <property type="protein sequence ID" value="SMP10853.1"/>
    <property type="molecule type" value="Genomic_DNA"/>
</dbReference>
<comment type="caution">
    <text evidence="3">The sequence shown here is derived from an EMBL/GenBank/DDBJ whole genome shotgun (WGS) entry which is preliminary data.</text>
</comment>